<keyword evidence="4" id="KW-1185">Reference proteome</keyword>
<feature type="region of interest" description="Disordered" evidence="1">
    <location>
        <begin position="194"/>
        <end position="217"/>
    </location>
</feature>
<keyword evidence="2" id="KW-0732">Signal</keyword>
<reference evidence="3 4" key="1">
    <citation type="submission" date="2019-03" db="EMBL/GenBank/DDBJ databases">
        <title>Draft genome sequences of novel Actinobacteria.</title>
        <authorList>
            <person name="Sahin N."/>
            <person name="Ay H."/>
            <person name="Saygin H."/>
        </authorList>
    </citation>
    <scope>NUCLEOTIDE SEQUENCE [LARGE SCALE GENOMIC DNA]</scope>
    <source>
        <strain evidence="3 4">DSM 45941</strain>
    </source>
</reference>
<evidence type="ECO:0000256" key="2">
    <source>
        <dbReference type="SAM" id="SignalP"/>
    </source>
</evidence>
<dbReference type="EMBL" id="SMKY01000102">
    <property type="protein sequence ID" value="TDD79884.1"/>
    <property type="molecule type" value="Genomic_DNA"/>
</dbReference>
<evidence type="ECO:0000313" key="3">
    <source>
        <dbReference type="EMBL" id="TDD79884.1"/>
    </source>
</evidence>
<dbReference type="RefSeq" id="WP_132199360.1">
    <property type="nucleotide sequence ID" value="NZ_SMKY01000102.1"/>
</dbReference>
<dbReference type="AlphaFoldDB" id="A0A4R5B878"/>
<comment type="caution">
    <text evidence="3">The sequence shown here is derived from an EMBL/GenBank/DDBJ whole genome shotgun (WGS) entry which is preliminary data.</text>
</comment>
<dbReference type="OrthoDB" id="3473825at2"/>
<name>A0A4R5B878_9ACTN</name>
<organism evidence="3 4">
    <name type="scientific">Actinomadura darangshiensis</name>
    <dbReference type="NCBI Taxonomy" id="705336"/>
    <lineage>
        <taxon>Bacteria</taxon>
        <taxon>Bacillati</taxon>
        <taxon>Actinomycetota</taxon>
        <taxon>Actinomycetes</taxon>
        <taxon>Streptosporangiales</taxon>
        <taxon>Thermomonosporaceae</taxon>
        <taxon>Actinomadura</taxon>
    </lineage>
</organism>
<dbReference type="NCBIfam" id="NF040603">
    <property type="entry name" value="choice_anch_P"/>
    <property type="match status" value="1"/>
</dbReference>
<gene>
    <name evidence="3" type="ORF">E1293_22150</name>
</gene>
<sequence length="217" mass="21532">MRHVHVVKRLATAGLLATGLAATATPAFAAPALAAPGGEGSAYGLNVTGPLPVPPVPAVSSGGGPVSKSLLRENHTKLVNASALDVTASAARARSSVADLSVPTAKLLAHAVTAKCVGGQGTAHLARAVLAGKRLDASPPPNTTVPVDIDGLGRTSLTLNKQQRTSDGRLNVTAMELALPGGKGAVRVASATCGRTPETPSEAPAPTPVKHDLPVTG</sequence>
<feature type="chain" id="PRO_5020946462" evidence="2">
    <location>
        <begin position="30"/>
        <end position="217"/>
    </location>
</feature>
<protein>
    <submittedName>
        <fullName evidence="3">Uncharacterized protein</fullName>
    </submittedName>
</protein>
<evidence type="ECO:0000256" key="1">
    <source>
        <dbReference type="SAM" id="MobiDB-lite"/>
    </source>
</evidence>
<proteinExistence type="predicted"/>
<feature type="signal peptide" evidence="2">
    <location>
        <begin position="1"/>
        <end position="29"/>
    </location>
</feature>
<evidence type="ECO:0000313" key="4">
    <source>
        <dbReference type="Proteomes" id="UP000295578"/>
    </source>
</evidence>
<accession>A0A4R5B878</accession>
<dbReference type="Proteomes" id="UP000295578">
    <property type="component" value="Unassembled WGS sequence"/>
</dbReference>